<dbReference type="GO" id="GO:0016020">
    <property type="term" value="C:membrane"/>
    <property type="evidence" value="ECO:0007669"/>
    <property type="project" value="UniProtKB-SubCell"/>
</dbReference>
<keyword evidence="2" id="KW-0812">Transmembrane</keyword>
<dbReference type="AlphaFoldDB" id="A0A6I6CE91"/>
<dbReference type="EMBL" id="CP046276">
    <property type="protein sequence ID" value="QGS52294.1"/>
    <property type="molecule type" value="Genomic_DNA"/>
</dbReference>
<organism evidence="3 4">
    <name type="scientific">Spiroplasma tabanidicola</name>
    <dbReference type="NCBI Taxonomy" id="324079"/>
    <lineage>
        <taxon>Bacteria</taxon>
        <taxon>Bacillati</taxon>
        <taxon>Mycoplasmatota</taxon>
        <taxon>Mollicutes</taxon>
        <taxon>Entomoplasmatales</taxon>
        <taxon>Spiroplasmataceae</taxon>
        <taxon>Spiroplasma</taxon>
    </lineage>
</organism>
<accession>A0A6I6CE91</accession>
<name>A0A6I6CE91_9MOLU</name>
<evidence type="ECO:0000256" key="2">
    <source>
        <dbReference type="SAM" id="Phobius"/>
    </source>
</evidence>
<dbReference type="GO" id="GO:0005940">
    <property type="term" value="C:septin ring"/>
    <property type="evidence" value="ECO:0007669"/>
    <property type="project" value="InterPro"/>
</dbReference>
<keyword evidence="2" id="KW-0472">Membrane</keyword>
<dbReference type="GO" id="GO:0000921">
    <property type="term" value="P:septin ring assembly"/>
    <property type="evidence" value="ECO:0007669"/>
    <property type="project" value="InterPro"/>
</dbReference>
<feature type="coiled-coil region" evidence="1">
    <location>
        <begin position="409"/>
        <end position="436"/>
    </location>
</feature>
<protein>
    <submittedName>
        <fullName evidence="3">Septation ring formation regulator</fullName>
    </submittedName>
</protein>
<evidence type="ECO:0000256" key="1">
    <source>
        <dbReference type="SAM" id="Coils"/>
    </source>
</evidence>
<feature type="transmembrane region" description="Helical" evidence="2">
    <location>
        <begin position="15"/>
        <end position="40"/>
    </location>
</feature>
<evidence type="ECO:0000313" key="3">
    <source>
        <dbReference type="EMBL" id="QGS52294.1"/>
    </source>
</evidence>
<evidence type="ECO:0000313" key="4">
    <source>
        <dbReference type="Proteomes" id="UP000424468"/>
    </source>
</evidence>
<dbReference type="Proteomes" id="UP000424468">
    <property type="component" value="Chromosome"/>
</dbReference>
<dbReference type="KEGG" id="stab:STABA_v1c09410"/>
<keyword evidence="1" id="KW-0175">Coiled coil</keyword>
<dbReference type="RefSeq" id="WP_156007118.1">
    <property type="nucleotide sequence ID" value="NZ_CP046276.1"/>
</dbReference>
<sequence>MILSWDINNLFTNPVTIACMAVFFGCFLIATIILIVLSVYKNIIQTIAKIIDLFDTISKSPLKNLIRRISNIYEETENLEKEYAVWRTKYELIYEKQLQKVMLSFVNLLKDRKTTKPTLANQRKYQKIYEDVIAINKTIHEVFVEIYSKLEIEYIQRDFITFLKELFTSIKEEAVIITFSDLDIDEKKLSDLISKIEVLFEDFYLNMEEGWLNQCWKILGDIRSALVFLIQLLEAIPDIFSSVEAVIPEKLLDLKNKHVTFGNATNEKLTSNAKAFVSLEKQVDILRVEVRNWIKKLQFKTASQKINEINDLIDNFKNTLEYDDKLKSYFSTRAESIKLSLENVVKATWNIQKIYFNTNNVSKIRSPERSDFEAARADFLKTKESFDLVFANFDVGINSGKEVNLIQLKDELLKVLTKAIDDIENLEKSTKIIEKNSTNIISLENQIIFLQSILSQCEVKINQFKSIQELKERFEESVNMEHAKLTSFSKERISKIKTNQEKEQAAIQLDRVANDIMMIFRDLNDAIFLDYISQEIMIYLERYVGKFDGVEQLIIQCEKLFKQRHLEQLINLSLDALTKIKRNDDKRKKWKAY</sequence>
<keyword evidence="4" id="KW-1185">Reference proteome</keyword>
<proteinExistence type="predicted"/>
<reference evidence="3 4" key="1">
    <citation type="submission" date="2019-11" db="EMBL/GenBank/DDBJ databases">
        <title>Complete genome sequence of Spiroplasma tabanidicola TAUS-1 (DSM 22603).</title>
        <authorList>
            <person name="Huang C.-T."/>
            <person name="Lin Y.-C."/>
            <person name="Kuo C.-H."/>
        </authorList>
    </citation>
    <scope>NUCLEOTIDE SEQUENCE [LARGE SCALE GENOMIC DNA]</scope>
    <source>
        <strain evidence="3 4">TAUS-1</strain>
    </source>
</reference>
<keyword evidence="2" id="KW-1133">Transmembrane helix</keyword>
<dbReference type="OrthoDB" id="387226at2"/>
<gene>
    <name evidence="3" type="primary">ezrA</name>
    <name evidence="3" type="ORF">STABA_v1c09410</name>
</gene>